<dbReference type="AlphaFoldDB" id="A0A6I0ESR0"/>
<reference evidence="1 2" key="1">
    <citation type="submission" date="2019-10" db="EMBL/GenBank/DDBJ databases">
        <title>Whole-genome sequence of the extremophile Heliorestis acidaminivorans DSM 24790.</title>
        <authorList>
            <person name="Kyndt J.A."/>
            <person name="Meyer T.E."/>
        </authorList>
    </citation>
    <scope>NUCLEOTIDE SEQUENCE [LARGE SCALE GENOMIC DNA]</scope>
    <source>
        <strain evidence="1 2">DSM 24790</strain>
    </source>
</reference>
<organism evidence="1 2">
    <name type="scientific">Heliorestis acidaminivorans</name>
    <dbReference type="NCBI Taxonomy" id="553427"/>
    <lineage>
        <taxon>Bacteria</taxon>
        <taxon>Bacillati</taxon>
        <taxon>Bacillota</taxon>
        <taxon>Clostridia</taxon>
        <taxon>Eubacteriales</taxon>
        <taxon>Heliobacteriaceae</taxon>
        <taxon>Heliorestis</taxon>
    </lineage>
</organism>
<evidence type="ECO:0000313" key="2">
    <source>
        <dbReference type="Proteomes" id="UP000468766"/>
    </source>
</evidence>
<dbReference type="SUPFAM" id="SSF69279">
    <property type="entry name" value="Phage tail proteins"/>
    <property type="match status" value="1"/>
</dbReference>
<proteinExistence type="predicted"/>
<evidence type="ECO:0000313" key="1">
    <source>
        <dbReference type="EMBL" id="KAB2951951.1"/>
    </source>
</evidence>
<protein>
    <submittedName>
        <fullName evidence="1">Phage late control D family protein</fullName>
    </submittedName>
</protein>
<keyword evidence="2" id="KW-1185">Reference proteome</keyword>
<dbReference type="RefSeq" id="WP_151620631.1">
    <property type="nucleotide sequence ID" value="NZ_WBXO01000008.1"/>
</dbReference>
<accession>A0A6I0ESR0</accession>
<name>A0A6I0ESR0_9FIRM</name>
<comment type="caution">
    <text evidence="1">The sequence shown here is derived from an EMBL/GenBank/DDBJ whole genome shotgun (WGS) entry which is preliminary data.</text>
</comment>
<dbReference type="OrthoDB" id="2641038at2"/>
<sequence length="372" mass="42508">MAKHSYNSLQKKYQGFIVPTHNVLINKSDKLCQDPSLHISMIQVELTAGYEASACTLLIEDGMVVNEKKKSWEVNQTIQDLLKLGHPLEVSLGYSQEVTEVFKGIITNIQIEYSLNQGFQFYVEAMDVKRLMMNNYHSCQPRKDLKKHSDAVKEILKKYAKHIDAQVVSDTEERTLAIEQHNQSDYDFLVTLAKRVNHAFYIINNQLYFEPYGKDSNPLVELQAEHLHAFKREISLSDQLYEVTVRANDESDPKKSFEYTTQSCKTIGKGKKSSNDIATMMKQIAKKTIIDPSISSVKEAKVRAEAELFKHTIKFAQGKFQTIGLPEITPGKMMTVKGFGADYDNDYYIKKVLHQYDQRGFITKGELGVNKI</sequence>
<gene>
    <name evidence="1" type="ORF">F9B85_10355</name>
</gene>
<dbReference type="EMBL" id="WBXO01000008">
    <property type="protein sequence ID" value="KAB2951951.1"/>
    <property type="molecule type" value="Genomic_DNA"/>
</dbReference>
<dbReference type="Proteomes" id="UP000468766">
    <property type="component" value="Unassembled WGS sequence"/>
</dbReference>